<reference evidence="2 3" key="1">
    <citation type="journal article" date="2018" name="New Phytol.">
        <title>Phylogenomics of Endogonaceae and evolution of mycorrhizas within Mucoromycota.</title>
        <authorList>
            <person name="Chang Y."/>
            <person name="Desiro A."/>
            <person name="Na H."/>
            <person name="Sandor L."/>
            <person name="Lipzen A."/>
            <person name="Clum A."/>
            <person name="Barry K."/>
            <person name="Grigoriev I.V."/>
            <person name="Martin F.M."/>
            <person name="Stajich J.E."/>
            <person name="Smith M.E."/>
            <person name="Bonito G."/>
            <person name="Spatafora J.W."/>
        </authorList>
    </citation>
    <scope>NUCLEOTIDE SEQUENCE [LARGE SCALE GENOMIC DNA]</scope>
    <source>
        <strain evidence="2 3">AD002</strain>
    </source>
</reference>
<comment type="caution">
    <text evidence="2">The sequence shown here is derived from an EMBL/GenBank/DDBJ whole genome shotgun (WGS) entry which is preliminary data.</text>
</comment>
<name>A0A433Q8B3_9FUNG</name>
<proteinExistence type="predicted"/>
<organism evidence="2 3">
    <name type="scientific">Jimgerdemannia flammicorona</name>
    <dbReference type="NCBI Taxonomy" id="994334"/>
    <lineage>
        <taxon>Eukaryota</taxon>
        <taxon>Fungi</taxon>
        <taxon>Fungi incertae sedis</taxon>
        <taxon>Mucoromycota</taxon>
        <taxon>Mucoromycotina</taxon>
        <taxon>Endogonomycetes</taxon>
        <taxon>Endogonales</taxon>
        <taxon>Endogonaceae</taxon>
        <taxon>Jimgerdemannia</taxon>
    </lineage>
</organism>
<feature type="region of interest" description="Disordered" evidence="1">
    <location>
        <begin position="1"/>
        <end position="57"/>
    </location>
</feature>
<dbReference type="Proteomes" id="UP000274822">
    <property type="component" value="Unassembled WGS sequence"/>
</dbReference>
<evidence type="ECO:0000256" key="1">
    <source>
        <dbReference type="SAM" id="MobiDB-lite"/>
    </source>
</evidence>
<gene>
    <name evidence="2" type="ORF">BC938DRAFT_471376</name>
</gene>
<keyword evidence="3" id="KW-1185">Reference proteome</keyword>
<protein>
    <submittedName>
        <fullName evidence="2">Uncharacterized protein</fullName>
    </submittedName>
</protein>
<dbReference type="EMBL" id="RBNJ01011496">
    <property type="protein sequence ID" value="RUS25992.1"/>
    <property type="molecule type" value="Genomic_DNA"/>
</dbReference>
<feature type="compositionally biased region" description="Basic and acidic residues" evidence="1">
    <location>
        <begin position="38"/>
        <end position="57"/>
    </location>
</feature>
<evidence type="ECO:0000313" key="2">
    <source>
        <dbReference type="EMBL" id="RUS25992.1"/>
    </source>
</evidence>
<feature type="compositionally biased region" description="Polar residues" evidence="1">
    <location>
        <begin position="10"/>
        <end position="30"/>
    </location>
</feature>
<dbReference type="AlphaFoldDB" id="A0A433Q8B3"/>
<accession>A0A433Q8B3</accession>
<evidence type="ECO:0000313" key="3">
    <source>
        <dbReference type="Proteomes" id="UP000274822"/>
    </source>
</evidence>
<sequence>MFEFRRRHQQQNYRNEPNATSDRTQHQTLTEAPPPRHVISERAANERSDDGAESKDGAVDALVLAAVAERDDVGDNDL</sequence>